<protein>
    <submittedName>
        <fullName evidence="2">Cyclase family protein</fullName>
    </submittedName>
</protein>
<keyword evidence="3" id="KW-1185">Reference proteome</keyword>
<sequence>MSRTTINLTRPITTESPAGSHYPWEAPYRTEDIATLTYNGANLFHITMGSGAATRMIGPGLSDPDGATVDKLRPEQLVNRDAVVVAIPAGETPGREIGADAIRAALDAADLRAGDAVVLATGWGDDPARFTDDDYYLDSPYLTVEAATTLAELLTRNGTDLVLTDCVYLDRPAHARDEWTTLKPWLRPVFPSDAATTYLAHYRPDSVRDDWAATVALTSSVWTVAGLVGCGALAGRRIRLTLAPLNVQGVGEVPCTVIAQPT</sequence>
<evidence type="ECO:0000313" key="2">
    <source>
        <dbReference type="EMBL" id="MFC0531807.1"/>
    </source>
</evidence>
<gene>
    <name evidence="2" type="ORF">ACFFIA_29580</name>
</gene>
<feature type="compositionally biased region" description="Polar residues" evidence="1">
    <location>
        <begin position="1"/>
        <end position="17"/>
    </location>
</feature>
<evidence type="ECO:0000313" key="3">
    <source>
        <dbReference type="Proteomes" id="UP001589867"/>
    </source>
</evidence>
<reference evidence="2 3" key="1">
    <citation type="submission" date="2024-09" db="EMBL/GenBank/DDBJ databases">
        <authorList>
            <person name="Sun Q."/>
            <person name="Mori K."/>
        </authorList>
    </citation>
    <scope>NUCLEOTIDE SEQUENCE [LARGE SCALE GENOMIC DNA]</scope>
    <source>
        <strain evidence="2 3">TBRC 3947</strain>
    </source>
</reference>
<dbReference type="InterPro" id="IPR007325">
    <property type="entry name" value="KFase/CYL"/>
</dbReference>
<dbReference type="SUPFAM" id="SSF102198">
    <property type="entry name" value="Putative cyclase"/>
    <property type="match status" value="1"/>
</dbReference>
<dbReference type="Proteomes" id="UP001589867">
    <property type="component" value="Unassembled WGS sequence"/>
</dbReference>
<dbReference type="Gene3D" id="3.50.30.50">
    <property type="entry name" value="Putative cyclase"/>
    <property type="match status" value="1"/>
</dbReference>
<organism evidence="2 3">
    <name type="scientific">Phytohabitans kaempferiae</name>
    <dbReference type="NCBI Taxonomy" id="1620943"/>
    <lineage>
        <taxon>Bacteria</taxon>
        <taxon>Bacillati</taxon>
        <taxon>Actinomycetota</taxon>
        <taxon>Actinomycetes</taxon>
        <taxon>Micromonosporales</taxon>
        <taxon>Micromonosporaceae</taxon>
    </lineage>
</organism>
<dbReference type="Pfam" id="PF04199">
    <property type="entry name" value="Cyclase"/>
    <property type="match status" value="1"/>
</dbReference>
<dbReference type="RefSeq" id="WP_377256876.1">
    <property type="nucleotide sequence ID" value="NZ_JBHLUH010000061.1"/>
</dbReference>
<dbReference type="EMBL" id="JBHLUH010000061">
    <property type="protein sequence ID" value="MFC0531807.1"/>
    <property type="molecule type" value="Genomic_DNA"/>
</dbReference>
<dbReference type="InterPro" id="IPR037175">
    <property type="entry name" value="KFase_sf"/>
</dbReference>
<name>A0ABV6MAQ1_9ACTN</name>
<comment type="caution">
    <text evidence="2">The sequence shown here is derived from an EMBL/GenBank/DDBJ whole genome shotgun (WGS) entry which is preliminary data.</text>
</comment>
<evidence type="ECO:0000256" key="1">
    <source>
        <dbReference type="SAM" id="MobiDB-lite"/>
    </source>
</evidence>
<proteinExistence type="predicted"/>
<accession>A0ABV6MAQ1</accession>
<feature type="region of interest" description="Disordered" evidence="1">
    <location>
        <begin position="1"/>
        <end position="23"/>
    </location>
</feature>